<dbReference type="InterPro" id="IPR052511">
    <property type="entry name" value="ATP-dep_Helicase"/>
</dbReference>
<dbReference type="InterPro" id="IPR027417">
    <property type="entry name" value="P-loop_NTPase"/>
</dbReference>
<evidence type="ECO:0000256" key="3">
    <source>
        <dbReference type="ARBA" id="ARBA00022801"/>
    </source>
</evidence>
<dbReference type="GO" id="GO:0016874">
    <property type="term" value="F:ligase activity"/>
    <property type="evidence" value="ECO:0007669"/>
    <property type="project" value="UniProtKB-KW"/>
</dbReference>
<dbReference type="Pfam" id="PF00271">
    <property type="entry name" value="Helicase_C"/>
    <property type="match status" value="1"/>
</dbReference>
<accession>A0ABP8H8H1</accession>
<keyword evidence="13" id="KW-1185">Reference proteome</keyword>
<comment type="similarity">
    <text evidence="9">Belongs to the Lhr helicase family. Lhr-Core subfamily.</text>
</comment>
<dbReference type="InterPro" id="IPR011545">
    <property type="entry name" value="DEAD/DEAH_box_helicase_dom"/>
</dbReference>
<evidence type="ECO:0000313" key="13">
    <source>
        <dbReference type="Proteomes" id="UP001501725"/>
    </source>
</evidence>
<dbReference type="EMBL" id="BAABGY010000008">
    <property type="protein sequence ID" value="GAA4335741.1"/>
    <property type="molecule type" value="Genomic_DNA"/>
</dbReference>
<evidence type="ECO:0000256" key="7">
    <source>
        <dbReference type="ARBA" id="ARBA00023204"/>
    </source>
</evidence>
<organism evidence="12 13">
    <name type="scientific">Flaviaesturariibacter amylovorans</name>
    <dbReference type="NCBI Taxonomy" id="1084520"/>
    <lineage>
        <taxon>Bacteria</taxon>
        <taxon>Pseudomonadati</taxon>
        <taxon>Bacteroidota</taxon>
        <taxon>Chitinophagia</taxon>
        <taxon>Chitinophagales</taxon>
        <taxon>Chitinophagaceae</taxon>
        <taxon>Flaviaestuariibacter</taxon>
    </lineage>
</organism>
<keyword evidence="7" id="KW-0234">DNA repair</keyword>
<dbReference type="SMART" id="SM00490">
    <property type="entry name" value="HELICc"/>
    <property type="match status" value="1"/>
</dbReference>
<keyword evidence="4" id="KW-0347">Helicase</keyword>
<dbReference type="PROSITE" id="PS51194">
    <property type="entry name" value="HELICASE_CTER"/>
    <property type="match status" value="1"/>
</dbReference>
<protein>
    <submittedName>
        <fullName evidence="12">Ligase-associated DNA damage response DEXH box helicase</fullName>
    </submittedName>
</protein>
<evidence type="ECO:0000259" key="11">
    <source>
        <dbReference type="PROSITE" id="PS51194"/>
    </source>
</evidence>
<evidence type="ECO:0000256" key="2">
    <source>
        <dbReference type="ARBA" id="ARBA00022763"/>
    </source>
</evidence>
<evidence type="ECO:0000256" key="9">
    <source>
        <dbReference type="ARBA" id="ARBA00093467"/>
    </source>
</evidence>
<gene>
    <name evidence="12" type="ORF">GCM10023184_30770</name>
</gene>
<dbReference type="InterPro" id="IPR013701">
    <property type="entry name" value="Lhr-like_DEAD/DEAH_assoc"/>
</dbReference>
<name>A0ABP8H8H1_9BACT</name>
<feature type="domain" description="Helicase C-terminal" evidence="11">
    <location>
        <begin position="295"/>
        <end position="448"/>
    </location>
</feature>
<dbReference type="Pfam" id="PF08494">
    <property type="entry name" value="DEAD_assoc"/>
    <property type="match status" value="1"/>
</dbReference>
<dbReference type="Pfam" id="PF19306">
    <property type="entry name" value="WHD_Lhr"/>
    <property type="match status" value="1"/>
</dbReference>
<reference evidence="13" key="1">
    <citation type="journal article" date="2019" name="Int. J. Syst. Evol. Microbiol.">
        <title>The Global Catalogue of Microorganisms (GCM) 10K type strain sequencing project: providing services to taxonomists for standard genome sequencing and annotation.</title>
        <authorList>
            <consortium name="The Broad Institute Genomics Platform"/>
            <consortium name="The Broad Institute Genome Sequencing Center for Infectious Disease"/>
            <person name="Wu L."/>
            <person name="Ma J."/>
        </authorList>
    </citation>
    <scope>NUCLEOTIDE SEQUENCE [LARGE SCALE GENOMIC DNA]</scope>
    <source>
        <strain evidence="13">JCM 17919</strain>
    </source>
</reference>
<dbReference type="CDD" id="cd18796">
    <property type="entry name" value="SF2_C_LHR"/>
    <property type="match status" value="1"/>
</dbReference>
<dbReference type="PROSITE" id="PS51192">
    <property type="entry name" value="HELICASE_ATP_BIND_1"/>
    <property type="match status" value="1"/>
</dbReference>
<evidence type="ECO:0000313" key="12">
    <source>
        <dbReference type="EMBL" id="GAA4335741.1"/>
    </source>
</evidence>
<feature type="domain" description="Helicase ATP-binding" evidence="10">
    <location>
        <begin position="34"/>
        <end position="258"/>
    </location>
</feature>
<dbReference type="InterPro" id="IPR014001">
    <property type="entry name" value="Helicase_ATP-bd"/>
</dbReference>
<dbReference type="PIRSF" id="PIRSF037307">
    <property type="entry name" value="Lhr-like_helic_prd"/>
    <property type="match status" value="1"/>
</dbReference>
<dbReference type="InterPro" id="IPR001650">
    <property type="entry name" value="Helicase_C-like"/>
</dbReference>
<dbReference type="RefSeq" id="WP_345256642.1">
    <property type="nucleotide sequence ID" value="NZ_BAABGY010000008.1"/>
</dbReference>
<dbReference type="PANTHER" id="PTHR47962:SF3">
    <property type="entry name" value="LARGE ATP-DEPENDENT HELICASE-RELATED PROTEIN"/>
    <property type="match status" value="1"/>
</dbReference>
<evidence type="ECO:0000256" key="4">
    <source>
        <dbReference type="ARBA" id="ARBA00022806"/>
    </source>
</evidence>
<dbReference type="SUPFAM" id="SSF52540">
    <property type="entry name" value="P-loop containing nucleoside triphosphate hydrolases"/>
    <property type="match status" value="1"/>
</dbReference>
<sequence length="870" mass="97214">MSSTRLQESPGYRIVQEWLAAKDFRPFPYQEEAWSHILDGRSGLVNAPTGSGKTYSVFLGAVIRFINEHPNDYRERSGNGLRLLWVTPLRALAKDIARAMEEVVTELGLQWKIGVRNGDTSLSDRAKQKRHMPEVLLITPESLHLLLAQKQYPEVFKYLELVAIDEWHELMGSKRGVQIELAMSRLVALSELSQKSKVKSPLRQAQGDKGPVVSLSLSKAKTAQNPSKPSLSVWGISATIGNLDQAMDVLLAPVVAQGGAKPVIIRAKIHKELEVSSILPDEIEKYPWAGHLGLKLAEKVLPIINGSRTTLIFINTRGMSEQWYHTLLRIAPELAGAIALHHGSIDMELRNWVEDALHEGKLKAVVCTASLDLGVDFRPVETVIQVGSPKGVARFLQRAGRSGHRPDAVSRIYFLPTHSLELMEAAALKEAINRGLIESREPLVLCYDVLVQYLCTLAVSDGFVPEDVFAEVKNTHCYRELTEDDFRELLHFITAGGTALQQYDEYHKVVIEDGVYKIIGRRIAMRHRMHIGTIVSDAMLKVKFMGGGYIGMIEEGFISRLEPGDSFTLAGHQLELVSIKDMTVVVKKSKAKKAIVPSWQGGRLPLSASLGAVLREQVELAGDVAGKTKKKAEEIKALSPLLRLQAQLSHVPAAGELLIEQIETRDGFHLFVYPFEGRLVHEATAALLAYRISKLLPITFSIAMNDYGFELLSDQPVPVDDSNVYELFSPANLIADIQHSVNATEMARRKFRDIAVIGGLIFQGMPGERKKARHLQSSAGLLFNVFNEYEPGNVLLRQAFQEVFDQQMEEQRLRSMLERVQRSKIVLTFPERLTPFCFPIKVDSMRETLTSEKLADRVRRMQEQLERGGS</sequence>
<keyword evidence="6" id="KW-0238">DNA-binding</keyword>
<keyword evidence="12" id="KW-0436">Ligase</keyword>
<keyword evidence="1" id="KW-0547">Nucleotide-binding</keyword>
<dbReference type="SMART" id="SM00487">
    <property type="entry name" value="DEXDc"/>
    <property type="match status" value="1"/>
</dbReference>
<dbReference type="Pfam" id="PF00270">
    <property type="entry name" value="DEAD"/>
    <property type="match status" value="1"/>
</dbReference>
<dbReference type="InterPro" id="IPR017170">
    <property type="entry name" value="Lhr-like"/>
</dbReference>
<comment type="caution">
    <text evidence="12">The sequence shown here is derived from an EMBL/GenBank/DDBJ whole genome shotgun (WGS) entry which is preliminary data.</text>
</comment>
<proteinExistence type="inferred from homology"/>
<dbReference type="Gene3D" id="3.40.50.300">
    <property type="entry name" value="P-loop containing nucleotide triphosphate hydrolases"/>
    <property type="match status" value="2"/>
</dbReference>
<keyword evidence="3" id="KW-0378">Hydrolase</keyword>
<keyword evidence="8" id="KW-0413">Isomerase</keyword>
<evidence type="ECO:0000256" key="6">
    <source>
        <dbReference type="ARBA" id="ARBA00023125"/>
    </source>
</evidence>
<keyword evidence="2" id="KW-0227">DNA damage</keyword>
<dbReference type="PANTHER" id="PTHR47962">
    <property type="entry name" value="ATP-DEPENDENT HELICASE LHR-RELATED-RELATED"/>
    <property type="match status" value="1"/>
</dbReference>
<evidence type="ECO:0000256" key="8">
    <source>
        <dbReference type="ARBA" id="ARBA00023235"/>
    </source>
</evidence>
<evidence type="ECO:0000256" key="1">
    <source>
        <dbReference type="ARBA" id="ARBA00022741"/>
    </source>
</evidence>
<dbReference type="Proteomes" id="UP001501725">
    <property type="component" value="Unassembled WGS sequence"/>
</dbReference>
<dbReference type="InterPro" id="IPR026362">
    <property type="entry name" value="DEXH_lig_assoc"/>
</dbReference>
<dbReference type="NCBIfam" id="TIGR04121">
    <property type="entry name" value="DEXH_lig_assoc"/>
    <property type="match status" value="1"/>
</dbReference>
<keyword evidence="5" id="KW-0067">ATP-binding</keyword>
<evidence type="ECO:0000256" key="5">
    <source>
        <dbReference type="ARBA" id="ARBA00022840"/>
    </source>
</evidence>
<dbReference type="InterPro" id="IPR045628">
    <property type="entry name" value="Lhr_WH_dom"/>
</dbReference>
<evidence type="ECO:0000259" key="10">
    <source>
        <dbReference type="PROSITE" id="PS51192"/>
    </source>
</evidence>